<keyword evidence="1" id="KW-0472">Membrane</keyword>
<evidence type="ECO:0000313" key="3">
    <source>
        <dbReference type="Proteomes" id="UP000502665"/>
    </source>
</evidence>
<gene>
    <name evidence="2" type="ORF">G9272_33225</name>
</gene>
<accession>A0A6M4WWU7</accession>
<feature type="transmembrane region" description="Helical" evidence="1">
    <location>
        <begin position="12"/>
        <end position="32"/>
    </location>
</feature>
<dbReference type="InterPro" id="IPR011852">
    <property type="entry name" value="TRAP_TAXI"/>
</dbReference>
<dbReference type="PANTHER" id="PTHR42941">
    <property type="entry name" value="SLL1037 PROTEIN"/>
    <property type="match status" value="1"/>
</dbReference>
<name>A0A6M4WWU7_9ACTN</name>
<dbReference type="NCBIfam" id="TIGR02122">
    <property type="entry name" value="TRAP_TAXI"/>
    <property type="match status" value="1"/>
</dbReference>
<proteinExistence type="predicted"/>
<evidence type="ECO:0000313" key="2">
    <source>
        <dbReference type="EMBL" id="QJT04559.1"/>
    </source>
</evidence>
<dbReference type="Gene3D" id="3.40.190.10">
    <property type="entry name" value="Periplasmic binding protein-like II"/>
    <property type="match status" value="2"/>
</dbReference>
<dbReference type="RefSeq" id="WP_171399897.1">
    <property type="nucleotide sequence ID" value="NZ_CP049838.1"/>
</dbReference>
<keyword evidence="3" id="KW-1185">Reference proteome</keyword>
<dbReference type="Pfam" id="PF16868">
    <property type="entry name" value="NMT1_3"/>
    <property type="match status" value="1"/>
</dbReference>
<dbReference type="Proteomes" id="UP000502665">
    <property type="component" value="Chromosome"/>
</dbReference>
<dbReference type="AlphaFoldDB" id="A0A6M4WWU7"/>
<organism evidence="2 3">
    <name type="scientific">Streptomyces asoensis</name>
    <dbReference type="NCBI Taxonomy" id="249586"/>
    <lineage>
        <taxon>Bacteria</taxon>
        <taxon>Bacillati</taxon>
        <taxon>Actinomycetota</taxon>
        <taxon>Actinomycetes</taxon>
        <taxon>Kitasatosporales</taxon>
        <taxon>Streptomycetaceae</taxon>
        <taxon>Streptomyces</taxon>
    </lineage>
</organism>
<protein>
    <submittedName>
        <fullName evidence="2">TAXI family TRAP transporter solute-binding subunit</fullName>
    </submittedName>
</protein>
<dbReference type="SUPFAM" id="SSF53850">
    <property type="entry name" value="Periplasmic binding protein-like II"/>
    <property type="match status" value="1"/>
</dbReference>
<keyword evidence="1" id="KW-0812">Transmembrane</keyword>
<dbReference type="CDD" id="cd13569">
    <property type="entry name" value="PBP2_TAXI_TRAP_like_1"/>
    <property type="match status" value="1"/>
</dbReference>
<dbReference type="EMBL" id="CP049838">
    <property type="protein sequence ID" value="QJT04559.1"/>
    <property type="molecule type" value="Genomic_DNA"/>
</dbReference>
<sequence>MSPLFSRIGRRRALQGTAAGVVVLGLLLWWLLPLGEDPPSGSITFSTGTTSGVYYEYGSRLRAELARDMPDLDVKLSTSNGSQENVARVATGEADFTIAAADAVETYERQHPGSAARLRGVARLYDDYVQLVVPRDSDVRSVADLRGRTVATGLPRSGVRLIAERVLKAAGLDPAKDITAVSQGIDTGPEQLKKGKIDAFFWSGGVPTAGLEKLADTFTFRFVPIGPDLVAKMHDQDDSTGFYRATNMPESAYPTIQNGSTVATIAVSNLLMTRTDMAPRLTEWLTRTVIKSRDGIGAHVHSAQLVDLRTAIYTDPLKLHEGARRYYRSVKP</sequence>
<dbReference type="PANTHER" id="PTHR42941:SF1">
    <property type="entry name" value="SLL1037 PROTEIN"/>
    <property type="match status" value="1"/>
</dbReference>
<evidence type="ECO:0000256" key="1">
    <source>
        <dbReference type="SAM" id="Phobius"/>
    </source>
</evidence>
<reference evidence="2" key="1">
    <citation type="submission" date="2020-03" db="EMBL/GenBank/DDBJ databases">
        <title>Molecular networking-based the target discovery of potent antiproliferative macrolactams: 5/6/7/16 polycyclic ansamycins and glycosylated trienomycin from Streptomyces cacaoi subsp. asoensis.</title>
        <authorList>
            <person name="Liu L.-L."/>
        </authorList>
    </citation>
    <scope>NUCLEOTIDE SEQUENCE [LARGE SCALE GENOMIC DNA]</scope>
    <source>
        <strain evidence="2">H2S5</strain>
    </source>
</reference>
<keyword evidence="1" id="KW-1133">Transmembrane helix</keyword>